<reference evidence="2 3" key="1">
    <citation type="submission" date="2018-06" db="EMBL/GenBank/DDBJ databases">
        <authorList>
            <consortium name="Pathogen Informatics"/>
            <person name="Doyle S."/>
        </authorList>
    </citation>
    <scope>NUCLEOTIDE SEQUENCE [LARGE SCALE GENOMIC DNA]</scope>
    <source>
        <strain evidence="2 3">NCTC9601</strain>
    </source>
</reference>
<sequence length="160" mass="18045">MMNPTLITRRRLLIAMALSPLLWQMRGAQAADVDPQRVVALEWAARGAAAGARRDALWRGRYSQLSLVGERTRAARLVINVGLRTEPNLELLTQMKPSFIVWSAGYGPVAGEAGAYRAGRVSPSATANGRWRWPSVRYWKWPICWAKRSRRSAIWRSSTR</sequence>
<accession>A0A2X3D2G4</accession>
<dbReference type="SUPFAM" id="SSF53807">
    <property type="entry name" value="Helical backbone' metal receptor"/>
    <property type="match status" value="1"/>
</dbReference>
<keyword evidence="1" id="KW-0732">Signal</keyword>
<protein>
    <submittedName>
        <fullName evidence="2">Iron-hydroxamate transporter substrate-binding subunit</fullName>
    </submittedName>
</protein>
<dbReference type="EMBL" id="UASN01000022">
    <property type="protein sequence ID" value="SQC19453.1"/>
    <property type="molecule type" value="Genomic_DNA"/>
</dbReference>
<feature type="signal peptide" evidence="1">
    <location>
        <begin position="1"/>
        <end position="30"/>
    </location>
</feature>
<gene>
    <name evidence="2" type="primary">fhuD_1</name>
    <name evidence="2" type="ORF">NCTC9601_05994</name>
</gene>
<organism evidence="2 3">
    <name type="scientific">Klebsiella pneumoniae</name>
    <dbReference type="NCBI Taxonomy" id="573"/>
    <lineage>
        <taxon>Bacteria</taxon>
        <taxon>Pseudomonadati</taxon>
        <taxon>Pseudomonadota</taxon>
        <taxon>Gammaproteobacteria</taxon>
        <taxon>Enterobacterales</taxon>
        <taxon>Enterobacteriaceae</taxon>
        <taxon>Klebsiella/Raoultella group</taxon>
        <taxon>Klebsiella</taxon>
        <taxon>Klebsiella pneumoniae complex</taxon>
    </lineage>
</organism>
<evidence type="ECO:0000256" key="1">
    <source>
        <dbReference type="SAM" id="SignalP"/>
    </source>
</evidence>
<proteinExistence type="predicted"/>
<name>A0A2X3D2G4_KLEPN</name>
<dbReference type="AlphaFoldDB" id="A0A2X3D2G4"/>
<evidence type="ECO:0000313" key="2">
    <source>
        <dbReference type="EMBL" id="SQC19453.1"/>
    </source>
</evidence>
<dbReference type="Proteomes" id="UP000251123">
    <property type="component" value="Unassembled WGS sequence"/>
</dbReference>
<feature type="chain" id="PRO_5016072673" evidence="1">
    <location>
        <begin position="31"/>
        <end position="160"/>
    </location>
</feature>
<dbReference type="Gene3D" id="3.40.50.1980">
    <property type="entry name" value="Nitrogenase molybdenum iron protein domain"/>
    <property type="match status" value="1"/>
</dbReference>
<evidence type="ECO:0000313" key="3">
    <source>
        <dbReference type="Proteomes" id="UP000251123"/>
    </source>
</evidence>